<protein>
    <recommendedName>
        <fullName evidence="4">TANK-binding kinase 1-binding protein (TBK1-binding protein 1)</fullName>
    </recommendedName>
</protein>
<dbReference type="EMBL" id="BAABKP010000001">
    <property type="protein sequence ID" value="GAA4788633.1"/>
    <property type="molecule type" value="Genomic_DNA"/>
</dbReference>
<organism evidence="2 3">
    <name type="scientific">Rothia endophytica</name>
    <dbReference type="NCBI Taxonomy" id="1324766"/>
    <lineage>
        <taxon>Bacteria</taxon>
        <taxon>Bacillati</taxon>
        <taxon>Actinomycetota</taxon>
        <taxon>Actinomycetes</taxon>
        <taxon>Micrococcales</taxon>
        <taxon>Micrococcaceae</taxon>
        <taxon>Rothia</taxon>
    </lineage>
</organism>
<keyword evidence="3" id="KW-1185">Reference proteome</keyword>
<feature type="transmembrane region" description="Helical" evidence="1">
    <location>
        <begin position="189"/>
        <end position="210"/>
    </location>
</feature>
<keyword evidence="1" id="KW-1133">Transmembrane helix</keyword>
<name>A0ABP9B0Y4_9MICC</name>
<gene>
    <name evidence="2" type="ORF">GCM10023352_03030</name>
</gene>
<dbReference type="RefSeq" id="WP_345443872.1">
    <property type="nucleotide sequence ID" value="NZ_BAABKP010000001.1"/>
</dbReference>
<evidence type="ECO:0000313" key="3">
    <source>
        <dbReference type="Proteomes" id="UP001500187"/>
    </source>
</evidence>
<evidence type="ECO:0008006" key="4">
    <source>
        <dbReference type="Google" id="ProtNLM"/>
    </source>
</evidence>
<evidence type="ECO:0000256" key="1">
    <source>
        <dbReference type="SAM" id="Phobius"/>
    </source>
</evidence>
<keyword evidence="1" id="KW-0812">Transmembrane</keyword>
<sequence length="225" mass="24228">MGLSKGQKKRLYGEQAAAQVAPAPQQEAQAQPGLRVITDYSRGELVATPENGSSYIFLGVAFVITLLFGLYYHLMLLPGVSNMAGATAPELMTWFSTDHLQRVATGLGVDGLREYQVLHRSTGLIFSLIFAFTWWNMVRASQFELLVGRLMLTLPVAYAVVFIAGGFAIDTALADPLGGTAGLAAVLVAARWVLLILCLAQLAIMAVRLVRSKVDAFSRGELPGQ</sequence>
<accession>A0ABP9B0Y4</accession>
<feature type="transmembrane region" description="Helical" evidence="1">
    <location>
        <begin position="117"/>
        <end position="138"/>
    </location>
</feature>
<keyword evidence="1" id="KW-0472">Membrane</keyword>
<dbReference type="Proteomes" id="UP001500187">
    <property type="component" value="Unassembled WGS sequence"/>
</dbReference>
<feature type="transmembrane region" description="Helical" evidence="1">
    <location>
        <begin position="55"/>
        <end position="74"/>
    </location>
</feature>
<evidence type="ECO:0000313" key="2">
    <source>
        <dbReference type="EMBL" id="GAA4788633.1"/>
    </source>
</evidence>
<reference evidence="3" key="1">
    <citation type="journal article" date="2019" name="Int. J. Syst. Evol. Microbiol.">
        <title>The Global Catalogue of Microorganisms (GCM) 10K type strain sequencing project: providing services to taxonomists for standard genome sequencing and annotation.</title>
        <authorList>
            <consortium name="The Broad Institute Genomics Platform"/>
            <consortium name="The Broad Institute Genome Sequencing Center for Infectious Disease"/>
            <person name="Wu L."/>
            <person name="Ma J."/>
        </authorList>
    </citation>
    <scope>NUCLEOTIDE SEQUENCE [LARGE SCALE GENOMIC DNA]</scope>
    <source>
        <strain evidence="3">JCM 18541</strain>
    </source>
</reference>
<comment type="caution">
    <text evidence="2">The sequence shown here is derived from an EMBL/GenBank/DDBJ whole genome shotgun (WGS) entry which is preliminary data.</text>
</comment>
<proteinExistence type="predicted"/>
<feature type="transmembrane region" description="Helical" evidence="1">
    <location>
        <begin position="150"/>
        <end position="169"/>
    </location>
</feature>